<dbReference type="InterPro" id="IPR036388">
    <property type="entry name" value="WH-like_DNA-bd_sf"/>
</dbReference>
<dbReference type="SUPFAM" id="SSF100950">
    <property type="entry name" value="NagB/RpiA/CoA transferase-like"/>
    <property type="match status" value="1"/>
</dbReference>
<dbReference type="PANTHER" id="PTHR30363">
    <property type="entry name" value="HTH-TYPE TRANSCRIPTIONAL REGULATOR SRLR-RELATED"/>
    <property type="match status" value="1"/>
</dbReference>
<accession>A0AA90S7D7</accession>
<dbReference type="SMART" id="SM01134">
    <property type="entry name" value="DeoRC"/>
    <property type="match status" value="1"/>
</dbReference>
<dbReference type="SMART" id="SM00420">
    <property type="entry name" value="HTH_DEOR"/>
    <property type="match status" value="1"/>
</dbReference>
<keyword evidence="6" id="KW-1185">Reference proteome</keyword>
<dbReference type="GO" id="GO:0003700">
    <property type="term" value="F:DNA-binding transcription factor activity"/>
    <property type="evidence" value="ECO:0007669"/>
    <property type="project" value="InterPro"/>
</dbReference>
<dbReference type="InterPro" id="IPR037171">
    <property type="entry name" value="NagB/RpiA_transferase-like"/>
</dbReference>
<dbReference type="GO" id="GO:0003677">
    <property type="term" value="F:DNA binding"/>
    <property type="evidence" value="ECO:0007669"/>
    <property type="project" value="UniProtKB-KW"/>
</dbReference>
<dbReference type="AlphaFoldDB" id="A0AA90S7D7"/>
<dbReference type="InterPro" id="IPR036390">
    <property type="entry name" value="WH_DNA-bd_sf"/>
</dbReference>
<comment type="caution">
    <text evidence="5">The sequence shown here is derived from an EMBL/GenBank/DDBJ whole genome shotgun (WGS) entry which is preliminary data.</text>
</comment>
<keyword evidence="1" id="KW-0805">Transcription regulation</keyword>
<dbReference type="EMBL" id="JAUTIX010000001">
    <property type="protein sequence ID" value="MDP0397115.1"/>
    <property type="molecule type" value="Genomic_DNA"/>
</dbReference>
<dbReference type="PROSITE" id="PS00894">
    <property type="entry name" value="HTH_DEOR_1"/>
    <property type="match status" value="1"/>
</dbReference>
<organism evidence="5 6">
    <name type="scientific">Tsukamurella strandjordii</name>
    <dbReference type="NCBI Taxonomy" id="147577"/>
    <lineage>
        <taxon>Bacteria</taxon>
        <taxon>Bacillati</taxon>
        <taxon>Actinomycetota</taxon>
        <taxon>Actinomycetes</taxon>
        <taxon>Mycobacteriales</taxon>
        <taxon>Tsukamurellaceae</taxon>
        <taxon>Tsukamurella</taxon>
    </lineage>
</organism>
<keyword evidence="3" id="KW-0804">Transcription</keyword>
<evidence type="ECO:0000313" key="5">
    <source>
        <dbReference type="EMBL" id="MDP0397115.1"/>
    </source>
</evidence>
<dbReference type="Proteomes" id="UP001178281">
    <property type="component" value="Unassembled WGS sequence"/>
</dbReference>
<reference evidence="5" key="1">
    <citation type="submission" date="2023-08" db="EMBL/GenBank/DDBJ databases">
        <title>The draft genome of Tsukamurella strandjordii strain 050030.</title>
        <authorList>
            <person name="Zhao F."/>
            <person name="Feng Y."/>
            <person name="Zong Z."/>
        </authorList>
    </citation>
    <scope>NUCLEOTIDE SEQUENCE</scope>
    <source>
        <strain evidence="5">050030</strain>
    </source>
</reference>
<dbReference type="PROSITE" id="PS51000">
    <property type="entry name" value="HTH_DEOR_2"/>
    <property type="match status" value="1"/>
</dbReference>
<dbReference type="PANTHER" id="PTHR30363:SF44">
    <property type="entry name" value="AGA OPERON TRANSCRIPTIONAL REPRESSOR-RELATED"/>
    <property type="match status" value="1"/>
</dbReference>
<evidence type="ECO:0000256" key="1">
    <source>
        <dbReference type="ARBA" id="ARBA00023015"/>
    </source>
</evidence>
<name>A0AA90S7D7_9ACTN</name>
<dbReference type="InterPro" id="IPR014036">
    <property type="entry name" value="DeoR-like_C"/>
</dbReference>
<proteinExistence type="predicted"/>
<dbReference type="InterPro" id="IPR050313">
    <property type="entry name" value="Carb_Metab_HTH_regulators"/>
</dbReference>
<dbReference type="PRINTS" id="PR00037">
    <property type="entry name" value="HTHLACR"/>
</dbReference>
<evidence type="ECO:0000256" key="2">
    <source>
        <dbReference type="ARBA" id="ARBA00023125"/>
    </source>
</evidence>
<evidence type="ECO:0000256" key="3">
    <source>
        <dbReference type="ARBA" id="ARBA00023163"/>
    </source>
</evidence>
<evidence type="ECO:0000259" key="4">
    <source>
        <dbReference type="PROSITE" id="PS51000"/>
    </source>
</evidence>
<dbReference type="Pfam" id="PF00455">
    <property type="entry name" value="DeoRC"/>
    <property type="match status" value="1"/>
</dbReference>
<sequence length="260" mass="27735">MATDVTERRRLMRDLVQDVGEVDFASLAARFQISEMTARRDVDVLEAEGLVRKVMGGAIATGKFVEPSFETRMGASSSGKQAIGDAVAALLHTRETVILDSGSTALAVARAVRGRRLELTVVTPSVQVAVELSDEPGTTVILTGGTIRPGELSLIGDDAVSALRRYNCDTYVMGVSGVHPTRGYSDYHREETAVKRAAIEAADRLIVVADRTKLGRAHLAQVAPLDAADLLVTDADPESDVVRTVRAAGVRTVCADHENP</sequence>
<dbReference type="InterPro" id="IPR018356">
    <property type="entry name" value="Tscrpt_reg_HTH_DeoR_CS"/>
</dbReference>
<dbReference type="Pfam" id="PF08220">
    <property type="entry name" value="HTH_DeoR"/>
    <property type="match status" value="1"/>
</dbReference>
<dbReference type="Gene3D" id="1.10.10.10">
    <property type="entry name" value="Winged helix-like DNA-binding domain superfamily/Winged helix DNA-binding domain"/>
    <property type="match status" value="1"/>
</dbReference>
<gene>
    <name evidence="5" type="ORF">Q7X28_04170</name>
</gene>
<dbReference type="InterPro" id="IPR001034">
    <property type="entry name" value="DeoR_HTH"/>
</dbReference>
<dbReference type="Gene3D" id="3.40.50.1360">
    <property type="match status" value="1"/>
</dbReference>
<evidence type="ECO:0000313" key="6">
    <source>
        <dbReference type="Proteomes" id="UP001178281"/>
    </source>
</evidence>
<protein>
    <submittedName>
        <fullName evidence="5">DeoR/GlpR family DNA-binding transcription regulator</fullName>
    </submittedName>
</protein>
<keyword evidence="2 5" id="KW-0238">DNA-binding</keyword>
<feature type="domain" description="HTH deoR-type" evidence="4">
    <location>
        <begin position="5"/>
        <end position="60"/>
    </location>
</feature>
<dbReference type="SUPFAM" id="SSF46785">
    <property type="entry name" value="Winged helix' DNA-binding domain"/>
    <property type="match status" value="1"/>
</dbReference>